<dbReference type="Proteomes" id="UP000007800">
    <property type="component" value="Unassembled WGS sequence"/>
</dbReference>
<evidence type="ECO:0008006" key="5">
    <source>
        <dbReference type="Google" id="ProtNLM"/>
    </source>
</evidence>
<keyword evidence="4" id="KW-1185">Reference proteome</keyword>
<evidence type="ECO:0000313" key="3">
    <source>
        <dbReference type="EMBL" id="EEQ97768.1"/>
    </source>
</evidence>
<dbReference type="GeneID" id="9037148"/>
<protein>
    <recommendedName>
        <fullName evidence="5">BioF2-like acetyltransferase domain-containing protein</fullName>
    </recommendedName>
</protein>
<proteinExistence type="predicted"/>
<sequence>MFKYSSFGWLRYLSNVFCFGVVEVLVDVDRKVEGSTPGTYHVEQEVIDYVLADESSRAYVVPLLIEIEHECNPAILKPSLVCKVKPVKSTYEDLLREYDVREEHLILAGNTFVELEHVHITDTSTAVLTLPSGESVDLLTSPGCEIRLRPPTYGYYSVTVKHGDTDDAVVYGFVATTHVSRFGSALDQYQDASTFAWRSRRSANGSFDPDCYGDWNEELTAAVVGVLEIIDDEQWQSEQSVIVRMTSAQIVPMCRDLLDRVLEYQDGTAMGQLVGSLRDMLASAQLTGWSAGWGKLYDAVVAFERARFMSLTRVAKERLLKLLQQLLDAADLYYNDSSITDSYSQKWWSGARDQLAMELNSGIIDNPLVVSGMAFSGGTLGDWMSSLMMVSQCGDTDKSPHRIWPPSFMINPLDPSFDTVLLNGSEAATGGGFAISKNSMMPFLSGMESIETLSEVLGALLYAGIGYAGQTQMYSGDQQTSSDESQMRNLPVLGRDVLCGVCERARAVCSLEFPPSLTKRRVNRLKDVCRLLRQLQRGPNGHRQVSLAVSTDPDRCINDLKNRKGDECWLSAPLESLWRNWIAAGRMFVFEIWLHDTSDPSKRTLLACDFAHPVGASVYVATRYYDDDYRKYQPGFILGFATCTWLKSMGYSLWDLGGYNASPMMAYKSALCTLVDGRARWPQLIRRVRDRAPSGGRVSPGTVLVEDLSEDDIWGLYGGKPGSTDKGSRSTLGALSGHKHP</sequence>
<feature type="signal peptide" evidence="2">
    <location>
        <begin position="1"/>
        <end position="18"/>
    </location>
</feature>
<dbReference type="RefSeq" id="XP_002765051.1">
    <property type="nucleotide sequence ID" value="XM_002765005.1"/>
</dbReference>
<name>C5LZV0_PERM5</name>
<feature type="region of interest" description="Disordered" evidence="1">
    <location>
        <begin position="719"/>
        <end position="741"/>
    </location>
</feature>
<evidence type="ECO:0000256" key="2">
    <source>
        <dbReference type="SAM" id="SignalP"/>
    </source>
</evidence>
<dbReference type="InParanoid" id="C5LZV0"/>
<gene>
    <name evidence="3" type="ORF">Pmar_PMAR004507</name>
</gene>
<evidence type="ECO:0000313" key="4">
    <source>
        <dbReference type="Proteomes" id="UP000007800"/>
    </source>
</evidence>
<evidence type="ECO:0000256" key="1">
    <source>
        <dbReference type="SAM" id="MobiDB-lite"/>
    </source>
</evidence>
<dbReference type="OMA" id="PADITHE"/>
<organism evidence="4">
    <name type="scientific">Perkinsus marinus (strain ATCC 50983 / TXsc)</name>
    <dbReference type="NCBI Taxonomy" id="423536"/>
    <lineage>
        <taxon>Eukaryota</taxon>
        <taxon>Sar</taxon>
        <taxon>Alveolata</taxon>
        <taxon>Perkinsozoa</taxon>
        <taxon>Perkinsea</taxon>
        <taxon>Perkinsida</taxon>
        <taxon>Perkinsidae</taxon>
        <taxon>Perkinsus</taxon>
    </lineage>
</organism>
<dbReference type="OrthoDB" id="435526at2759"/>
<dbReference type="EMBL" id="GG686971">
    <property type="protein sequence ID" value="EEQ97768.1"/>
    <property type="molecule type" value="Genomic_DNA"/>
</dbReference>
<keyword evidence="2" id="KW-0732">Signal</keyword>
<accession>C5LZV0</accession>
<feature type="chain" id="PRO_5002955355" description="BioF2-like acetyltransferase domain-containing protein" evidence="2">
    <location>
        <begin position="19"/>
        <end position="741"/>
    </location>
</feature>
<dbReference type="AlphaFoldDB" id="C5LZV0"/>
<reference evidence="3 4" key="1">
    <citation type="submission" date="2008-07" db="EMBL/GenBank/DDBJ databases">
        <authorList>
            <person name="El-Sayed N."/>
            <person name="Caler E."/>
            <person name="Inman J."/>
            <person name="Amedeo P."/>
            <person name="Hass B."/>
            <person name="Wortman J."/>
        </authorList>
    </citation>
    <scope>NUCLEOTIDE SEQUENCE [LARGE SCALE GENOMIC DNA]</scope>
    <source>
        <strain evidence="4">ATCC 50983 / TXsc</strain>
    </source>
</reference>